<proteinExistence type="predicted"/>
<sequence length="160" mass="18923">MNADQLFQMPFEERSLVNLSFVPDQKNGWCEYTQNEGTLVRVRVNRPEWGGNPGWDIEYYTEINGNPITVWYYVNDRRFYCTATLTEDGSKGDFEYFPKENRHQDGMIPEKMSVLELLQKVYKNATLNDPYAYIIKTVQQYFEDQFRVNENDLYALPVGE</sequence>
<accession>A0A645FJI3</accession>
<name>A0A645FJI3_9ZZZZ</name>
<comment type="caution">
    <text evidence="1">The sequence shown here is derived from an EMBL/GenBank/DDBJ whole genome shotgun (WGS) entry which is preliminary data.</text>
</comment>
<evidence type="ECO:0000313" key="1">
    <source>
        <dbReference type="EMBL" id="MPN12393.1"/>
    </source>
</evidence>
<organism evidence="1">
    <name type="scientific">bioreactor metagenome</name>
    <dbReference type="NCBI Taxonomy" id="1076179"/>
    <lineage>
        <taxon>unclassified sequences</taxon>
        <taxon>metagenomes</taxon>
        <taxon>ecological metagenomes</taxon>
    </lineage>
</organism>
<protein>
    <submittedName>
        <fullName evidence="1">Uncharacterized protein</fullName>
    </submittedName>
</protein>
<dbReference type="EMBL" id="VSSQ01058733">
    <property type="protein sequence ID" value="MPN12393.1"/>
    <property type="molecule type" value="Genomic_DNA"/>
</dbReference>
<gene>
    <name evidence="1" type="ORF">SDC9_159711</name>
</gene>
<reference evidence="1" key="1">
    <citation type="submission" date="2019-08" db="EMBL/GenBank/DDBJ databases">
        <authorList>
            <person name="Kucharzyk K."/>
            <person name="Murdoch R.W."/>
            <person name="Higgins S."/>
            <person name="Loffler F."/>
        </authorList>
    </citation>
    <scope>NUCLEOTIDE SEQUENCE</scope>
</reference>
<dbReference type="AlphaFoldDB" id="A0A645FJI3"/>